<feature type="domain" description="Histidine kinase" evidence="15">
    <location>
        <begin position="282"/>
        <end position="504"/>
    </location>
</feature>
<evidence type="ECO:0000256" key="5">
    <source>
        <dbReference type="ARBA" id="ARBA00022679"/>
    </source>
</evidence>
<feature type="transmembrane region" description="Helical" evidence="14">
    <location>
        <begin position="198"/>
        <end position="221"/>
    </location>
</feature>
<evidence type="ECO:0000256" key="10">
    <source>
        <dbReference type="ARBA" id="ARBA00022989"/>
    </source>
</evidence>
<dbReference type="Gene3D" id="1.10.287.130">
    <property type="match status" value="1"/>
</dbReference>
<dbReference type="InterPro" id="IPR003594">
    <property type="entry name" value="HATPase_dom"/>
</dbReference>
<accession>A0ABR6XCH2</accession>
<dbReference type="EMBL" id="JACOFT010000001">
    <property type="protein sequence ID" value="MBC3810619.1"/>
    <property type="molecule type" value="Genomic_DNA"/>
</dbReference>
<evidence type="ECO:0000256" key="11">
    <source>
        <dbReference type="ARBA" id="ARBA00023012"/>
    </source>
</evidence>
<keyword evidence="8 17" id="KW-0418">Kinase</keyword>
<evidence type="ECO:0000256" key="4">
    <source>
        <dbReference type="ARBA" id="ARBA00022553"/>
    </source>
</evidence>
<evidence type="ECO:0000256" key="6">
    <source>
        <dbReference type="ARBA" id="ARBA00022692"/>
    </source>
</evidence>
<feature type="domain" description="HAMP" evidence="16">
    <location>
        <begin position="222"/>
        <end position="274"/>
    </location>
</feature>
<evidence type="ECO:0000259" key="15">
    <source>
        <dbReference type="PROSITE" id="PS50109"/>
    </source>
</evidence>
<dbReference type="InterPro" id="IPR013727">
    <property type="entry name" value="2CSK_N"/>
</dbReference>
<evidence type="ECO:0000256" key="3">
    <source>
        <dbReference type="ARBA" id="ARBA00012438"/>
    </source>
</evidence>
<dbReference type="SMART" id="SM00388">
    <property type="entry name" value="HisKA"/>
    <property type="match status" value="1"/>
</dbReference>
<keyword evidence="5" id="KW-0808">Transferase</keyword>
<evidence type="ECO:0000256" key="1">
    <source>
        <dbReference type="ARBA" id="ARBA00000085"/>
    </source>
</evidence>
<gene>
    <name evidence="17" type="ORF">H8K26_04130</name>
</gene>
<evidence type="ECO:0000256" key="12">
    <source>
        <dbReference type="ARBA" id="ARBA00023136"/>
    </source>
</evidence>
<feature type="region of interest" description="Disordered" evidence="13">
    <location>
        <begin position="1"/>
        <end position="21"/>
    </location>
</feature>
<keyword evidence="6 14" id="KW-0812">Transmembrane</keyword>
<dbReference type="InterPro" id="IPR003661">
    <property type="entry name" value="HisK_dim/P_dom"/>
</dbReference>
<dbReference type="Pfam" id="PF02518">
    <property type="entry name" value="HATPase_c"/>
    <property type="match status" value="1"/>
</dbReference>
<evidence type="ECO:0000256" key="13">
    <source>
        <dbReference type="SAM" id="MobiDB-lite"/>
    </source>
</evidence>
<name>A0ABR6XCH2_9BURK</name>
<proteinExistence type="predicted"/>
<dbReference type="CDD" id="cd00082">
    <property type="entry name" value="HisKA"/>
    <property type="match status" value="1"/>
</dbReference>
<keyword evidence="4" id="KW-0597">Phosphoprotein</keyword>
<dbReference type="InterPro" id="IPR036097">
    <property type="entry name" value="HisK_dim/P_sf"/>
</dbReference>
<evidence type="ECO:0000256" key="2">
    <source>
        <dbReference type="ARBA" id="ARBA00004141"/>
    </source>
</evidence>
<dbReference type="Gene3D" id="3.30.565.10">
    <property type="entry name" value="Histidine kinase-like ATPase, C-terminal domain"/>
    <property type="match status" value="1"/>
</dbReference>
<evidence type="ECO:0000256" key="9">
    <source>
        <dbReference type="ARBA" id="ARBA00022840"/>
    </source>
</evidence>
<sequence>MSTDSSVADTSSNSAPAASENILLQQPEEKIQRSLFGEILDWMLAPLLLLWPMSIAITYLVAKSIANQPFDRALEDKVLVLAQQVKEFDGQAITQLSKPARDILRADDLDNIHFQIKNAKGDLIDGDQDIPAPADEERPAAGNIQFRNLSLRGIDYRIAYSYIDLTPPTKKTVNPESSQIMIQVAETLEKRAVLANEIIKGVVLPQFIILPIALALVWFALSRGLSPLAELQQRIRARRPDDLSPIDSRQVPEEITPLVNSLNDMLARLAQTIDIQKRFIADAAHQMKTPLAGMRMQSELALRQTDQEEIRRSLLQLSTSSEAATRLINQLLTLARAENLTPATRPLEQVNLNELAMNVVRDWIQASFAKKIDLGFEQPDFPITIFANPLMLREMLSNLIDNAIRYTPSGHSITVKVSMNEQQALAIIEVEDNGPGIPVAEREHVFERFYRILGSNVQGSGLGLAIVREIAQQHGAQIEILDNPHPQDPQFPGTVFRISFRLNPFDEFIGEA</sequence>
<dbReference type="PRINTS" id="PR00344">
    <property type="entry name" value="BCTRLSENSOR"/>
</dbReference>
<comment type="catalytic activity">
    <reaction evidence="1">
        <text>ATP + protein L-histidine = ADP + protein N-phospho-L-histidine.</text>
        <dbReference type="EC" id="2.7.13.3"/>
    </reaction>
</comment>
<dbReference type="InterPro" id="IPR003660">
    <property type="entry name" value="HAMP_dom"/>
</dbReference>
<organism evidence="17 18">
    <name type="scientific">Undibacterium aquatile</name>
    <dbReference type="NCBI Taxonomy" id="1537398"/>
    <lineage>
        <taxon>Bacteria</taxon>
        <taxon>Pseudomonadati</taxon>
        <taxon>Pseudomonadota</taxon>
        <taxon>Betaproteobacteria</taxon>
        <taxon>Burkholderiales</taxon>
        <taxon>Oxalobacteraceae</taxon>
        <taxon>Undibacterium</taxon>
    </lineage>
</organism>
<dbReference type="PROSITE" id="PS50885">
    <property type="entry name" value="HAMP"/>
    <property type="match status" value="1"/>
</dbReference>
<dbReference type="SMART" id="SM00304">
    <property type="entry name" value="HAMP"/>
    <property type="match status" value="1"/>
</dbReference>
<dbReference type="SUPFAM" id="SSF47384">
    <property type="entry name" value="Homodimeric domain of signal transducing histidine kinase"/>
    <property type="match status" value="1"/>
</dbReference>
<dbReference type="InterPro" id="IPR004358">
    <property type="entry name" value="Sig_transdc_His_kin-like_C"/>
</dbReference>
<evidence type="ECO:0000256" key="7">
    <source>
        <dbReference type="ARBA" id="ARBA00022741"/>
    </source>
</evidence>
<dbReference type="Proteomes" id="UP000637632">
    <property type="component" value="Unassembled WGS sequence"/>
</dbReference>
<feature type="transmembrane region" description="Helical" evidence="14">
    <location>
        <begin position="42"/>
        <end position="62"/>
    </location>
</feature>
<dbReference type="SMART" id="SM00387">
    <property type="entry name" value="HATPase_c"/>
    <property type="match status" value="1"/>
</dbReference>
<evidence type="ECO:0000313" key="18">
    <source>
        <dbReference type="Proteomes" id="UP000637632"/>
    </source>
</evidence>
<dbReference type="SUPFAM" id="SSF55874">
    <property type="entry name" value="ATPase domain of HSP90 chaperone/DNA topoisomerase II/histidine kinase"/>
    <property type="match status" value="1"/>
</dbReference>
<protein>
    <recommendedName>
        <fullName evidence="3">histidine kinase</fullName>
        <ecNumber evidence="3">2.7.13.3</ecNumber>
    </recommendedName>
</protein>
<dbReference type="PANTHER" id="PTHR45436:SF14">
    <property type="entry name" value="SENSOR PROTEIN QSEC"/>
    <property type="match status" value="1"/>
</dbReference>
<dbReference type="PROSITE" id="PS50109">
    <property type="entry name" value="HIS_KIN"/>
    <property type="match status" value="1"/>
</dbReference>
<comment type="subcellular location">
    <subcellularLocation>
        <location evidence="2">Membrane</location>
        <topology evidence="2">Multi-pass membrane protein</topology>
    </subcellularLocation>
</comment>
<evidence type="ECO:0000313" key="17">
    <source>
        <dbReference type="EMBL" id="MBC3810619.1"/>
    </source>
</evidence>
<dbReference type="InterPro" id="IPR036890">
    <property type="entry name" value="HATPase_C_sf"/>
</dbReference>
<evidence type="ECO:0000259" key="16">
    <source>
        <dbReference type="PROSITE" id="PS50885"/>
    </source>
</evidence>
<dbReference type="Pfam" id="PF08521">
    <property type="entry name" value="2CSK_N"/>
    <property type="match status" value="1"/>
</dbReference>
<keyword evidence="11" id="KW-0902">Two-component regulatory system</keyword>
<dbReference type="EC" id="2.7.13.3" evidence="3"/>
<dbReference type="Pfam" id="PF00512">
    <property type="entry name" value="HisKA"/>
    <property type="match status" value="1"/>
</dbReference>
<comment type="caution">
    <text evidence="17">The sequence shown here is derived from an EMBL/GenBank/DDBJ whole genome shotgun (WGS) entry which is preliminary data.</text>
</comment>
<evidence type="ECO:0000256" key="14">
    <source>
        <dbReference type="SAM" id="Phobius"/>
    </source>
</evidence>
<keyword evidence="7" id="KW-0547">Nucleotide-binding</keyword>
<dbReference type="InterPro" id="IPR005467">
    <property type="entry name" value="His_kinase_dom"/>
</dbReference>
<keyword evidence="18" id="KW-1185">Reference proteome</keyword>
<keyword evidence="9" id="KW-0067">ATP-binding</keyword>
<dbReference type="InterPro" id="IPR050428">
    <property type="entry name" value="TCS_sensor_his_kinase"/>
</dbReference>
<dbReference type="PANTHER" id="PTHR45436">
    <property type="entry name" value="SENSOR HISTIDINE KINASE YKOH"/>
    <property type="match status" value="1"/>
</dbReference>
<keyword evidence="12 14" id="KW-0472">Membrane</keyword>
<dbReference type="GO" id="GO:0016301">
    <property type="term" value="F:kinase activity"/>
    <property type="evidence" value="ECO:0007669"/>
    <property type="project" value="UniProtKB-KW"/>
</dbReference>
<feature type="compositionally biased region" description="Polar residues" evidence="13">
    <location>
        <begin position="1"/>
        <end position="16"/>
    </location>
</feature>
<keyword evidence="10 14" id="KW-1133">Transmembrane helix</keyword>
<reference evidence="17 18" key="1">
    <citation type="submission" date="2020-08" db="EMBL/GenBank/DDBJ databases">
        <title>Novel species isolated from subtropical streams in China.</title>
        <authorList>
            <person name="Lu H."/>
        </authorList>
    </citation>
    <scope>NUCLEOTIDE SEQUENCE [LARGE SCALE GENOMIC DNA]</scope>
    <source>
        <strain evidence="17 18">CCTCC AB 2015119</strain>
    </source>
</reference>
<dbReference type="RefSeq" id="WP_190477492.1">
    <property type="nucleotide sequence ID" value="NZ_JACOFT010000001.1"/>
</dbReference>
<evidence type="ECO:0000256" key="8">
    <source>
        <dbReference type="ARBA" id="ARBA00022777"/>
    </source>
</evidence>